<feature type="transmembrane region" description="Helical" evidence="2">
    <location>
        <begin position="231"/>
        <end position="248"/>
    </location>
</feature>
<comment type="caution">
    <text evidence="3">The sequence shown here is derived from an EMBL/GenBank/DDBJ whole genome shotgun (WGS) entry which is preliminary data.</text>
</comment>
<feature type="region of interest" description="Disordered" evidence="1">
    <location>
        <begin position="456"/>
        <end position="482"/>
    </location>
</feature>
<sequence length="482" mass="54009">MADDSFSTQSTAHTTGRVPFLAGNAGAPSNAPPGYGMRRAATMDEAANFRRRPSYPSSAGNSFTRRNSNLSDISFEEPEDDNAGIWNLGRVKTNPPDKDSYASIPLVLALLPAVGGLFFEGGSAFFTDIILLGLAAIFLRWSVTQPWNWLHAAQEIRVVKEMAMATSVFETDSDGEPSIAASATTALENVPEEDEKEPEASSSEPPRSPTRQKWEAERDAAAKELRFTERVALFWCFAFPLLGAYLLHTIRGQLSQRSEGLVCDYNLCIFVIAAEIRPVAHLIRAIQGRTLRKQRIVAANPYEHNAVRDQQFQELHSKMEELEARLAASETLSVATAETEQTTTRTLENLVMRNYRDKVQPEVDSVTRAMRRYEKKLSNIVNQIDIRLEYLDQRNSDAIALAAVAARQKNSERGIFAWLVDNTASIFMFPVRTTIAVLMFPFRTISSLLGRTSRPLPEKSYKRDRRTMKHNSDRVTSRVSKR</sequence>
<dbReference type="PANTHER" id="PTHR42032">
    <property type="entry name" value="YALI0E30679P"/>
    <property type="match status" value="1"/>
</dbReference>
<keyword evidence="2" id="KW-0472">Membrane</keyword>
<feature type="region of interest" description="Disordered" evidence="1">
    <location>
        <begin position="1"/>
        <end position="43"/>
    </location>
</feature>
<proteinExistence type="predicted"/>
<evidence type="ECO:0000256" key="1">
    <source>
        <dbReference type="SAM" id="MobiDB-lite"/>
    </source>
</evidence>
<evidence type="ECO:0000313" key="3">
    <source>
        <dbReference type="EMBL" id="KAI1879719.1"/>
    </source>
</evidence>
<keyword evidence="4" id="KW-1185">Reference proteome</keyword>
<reference evidence="3" key="1">
    <citation type="submission" date="2021-03" db="EMBL/GenBank/DDBJ databases">
        <title>Revisited historic fungal species revealed as producer of novel bioactive compounds through whole genome sequencing and comparative genomics.</title>
        <authorList>
            <person name="Vignolle G.A."/>
            <person name="Hochenegger N."/>
            <person name="Mach R.L."/>
            <person name="Mach-Aigner A.R."/>
            <person name="Javad Rahimi M."/>
            <person name="Salim K.A."/>
            <person name="Chan C.M."/>
            <person name="Lim L.B.L."/>
            <person name="Cai F."/>
            <person name="Druzhinina I.S."/>
            <person name="U'Ren J.M."/>
            <person name="Derntl C."/>
        </authorList>
    </citation>
    <scope>NUCLEOTIDE SEQUENCE</scope>
    <source>
        <strain evidence="3">TUCIM 5799</strain>
    </source>
</reference>
<evidence type="ECO:0000313" key="4">
    <source>
        <dbReference type="Proteomes" id="UP000829685"/>
    </source>
</evidence>
<dbReference type="PANTHER" id="PTHR42032:SF1">
    <property type="entry name" value="YALI0E30679P"/>
    <property type="match status" value="1"/>
</dbReference>
<feature type="compositionally biased region" description="Polar residues" evidence="1">
    <location>
        <begin position="1"/>
        <end position="14"/>
    </location>
</feature>
<keyword evidence="2" id="KW-1133">Transmembrane helix</keyword>
<dbReference type="EMBL" id="JAFIMR010000004">
    <property type="protein sequence ID" value="KAI1879719.1"/>
    <property type="molecule type" value="Genomic_DNA"/>
</dbReference>
<name>A0A9Q0AT81_9PEZI</name>
<keyword evidence="2" id="KW-0812">Transmembrane</keyword>
<dbReference type="Proteomes" id="UP000829685">
    <property type="component" value="Unassembled WGS sequence"/>
</dbReference>
<feature type="compositionally biased region" description="Low complexity" evidence="1">
    <location>
        <begin position="22"/>
        <end position="36"/>
    </location>
</feature>
<protein>
    <submittedName>
        <fullName evidence="3">Uncharacterized protein</fullName>
    </submittedName>
</protein>
<feature type="transmembrane region" description="Helical" evidence="2">
    <location>
        <begin position="125"/>
        <end position="143"/>
    </location>
</feature>
<feature type="region of interest" description="Disordered" evidence="1">
    <location>
        <begin position="186"/>
        <end position="215"/>
    </location>
</feature>
<accession>A0A9Q0AT81</accession>
<gene>
    <name evidence="3" type="ORF">JX265_002673</name>
</gene>
<evidence type="ECO:0000256" key="2">
    <source>
        <dbReference type="SAM" id="Phobius"/>
    </source>
</evidence>
<feature type="transmembrane region" description="Helical" evidence="2">
    <location>
        <begin position="100"/>
        <end position="119"/>
    </location>
</feature>
<organism evidence="3 4">
    <name type="scientific">Neoarthrinium moseri</name>
    <dbReference type="NCBI Taxonomy" id="1658444"/>
    <lineage>
        <taxon>Eukaryota</taxon>
        <taxon>Fungi</taxon>
        <taxon>Dikarya</taxon>
        <taxon>Ascomycota</taxon>
        <taxon>Pezizomycotina</taxon>
        <taxon>Sordariomycetes</taxon>
        <taxon>Xylariomycetidae</taxon>
        <taxon>Amphisphaeriales</taxon>
        <taxon>Apiosporaceae</taxon>
        <taxon>Neoarthrinium</taxon>
    </lineage>
</organism>
<dbReference type="AlphaFoldDB" id="A0A9Q0AT81"/>